<dbReference type="Proteomes" id="UP000440578">
    <property type="component" value="Unassembled WGS sequence"/>
</dbReference>
<proteinExistence type="predicted"/>
<gene>
    <name evidence="2" type="ORF">FJT64_020099</name>
</gene>
<accession>A0A6A4WTX7</accession>
<keyword evidence="3" id="KW-1185">Reference proteome</keyword>
<evidence type="ECO:0000313" key="2">
    <source>
        <dbReference type="EMBL" id="KAF0308719.1"/>
    </source>
</evidence>
<evidence type="ECO:0000313" key="3">
    <source>
        <dbReference type="Proteomes" id="UP000440578"/>
    </source>
</evidence>
<name>A0A6A4WTX7_AMPAM</name>
<protein>
    <submittedName>
        <fullName evidence="2">Uncharacterized protein</fullName>
    </submittedName>
</protein>
<evidence type="ECO:0000256" key="1">
    <source>
        <dbReference type="SAM" id="MobiDB-lite"/>
    </source>
</evidence>
<comment type="caution">
    <text evidence="2">The sequence shown here is derived from an EMBL/GenBank/DDBJ whole genome shotgun (WGS) entry which is preliminary data.</text>
</comment>
<feature type="region of interest" description="Disordered" evidence="1">
    <location>
        <begin position="99"/>
        <end position="175"/>
    </location>
</feature>
<dbReference type="EMBL" id="VIIS01000469">
    <property type="protein sequence ID" value="KAF0308719.1"/>
    <property type="molecule type" value="Genomic_DNA"/>
</dbReference>
<organism evidence="2 3">
    <name type="scientific">Amphibalanus amphitrite</name>
    <name type="common">Striped barnacle</name>
    <name type="synonym">Balanus amphitrite</name>
    <dbReference type="NCBI Taxonomy" id="1232801"/>
    <lineage>
        <taxon>Eukaryota</taxon>
        <taxon>Metazoa</taxon>
        <taxon>Ecdysozoa</taxon>
        <taxon>Arthropoda</taxon>
        <taxon>Crustacea</taxon>
        <taxon>Multicrustacea</taxon>
        <taxon>Cirripedia</taxon>
        <taxon>Thoracica</taxon>
        <taxon>Thoracicalcarea</taxon>
        <taxon>Balanomorpha</taxon>
        <taxon>Balanoidea</taxon>
        <taxon>Balanidae</taxon>
        <taxon>Amphibalaninae</taxon>
        <taxon>Amphibalanus</taxon>
    </lineage>
</organism>
<sequence length="175" mass="17454">MSNHSTICIRSFHMLRIVSPCPLTSNGVTYRCGRAAFSAYLLLCGHVRLGTAVEAGDELRGCVSVQPSDQVTFSLDTAALPAVRLTNRLWTLAAEGVADGTPGGAADGTPEGVADGTPEGAADGTPEGVADGTSEGAADGGEKSADGAADPGSKPAEGAADTGSKPAEGAGRLRR</sequence>
<dbReference type="AlphaFoldDB" id="A0A6A4WTX7"/>
<reference evidence="2 3" key="1">
    <citation type="submission" date="2019-07" db="EMBL/GenBank/DDBJ databases">
        <title>Draft genome assembly of a fouling barnacle, Amphibalanus amphitrite (Darwin, 1854): The first reference genome for Thecostraca.</title>
        <authorList>
            <person name="Kim W."/>
        </authorList>
    </citation>
    <scope>NUCLEOTIDE SEQUENCE [LARGE SCALE GENOMIC DNA]</scope>
    <source>
        <strain evidence="2">SNU_AA5</strain>
        <tissue evidence="2">Soma without cirri and trophi</tissue>
    </source>
</reference>